<evidence type="ECO:0000256" key="1">
    <source>
        <dbReference type="SAM" id="MobiDB-lite"/>
    </source>
</evidence>
<dbReference type="AlphaFoldDB" id="A0AAN8H0U2"/>
<accession>A0AAN8H0U2</accession>
<evidence type="ECO:0000256" key="2">
    <source>
        <dbReference type="SAM" id="Phobius"/>
    </source>
</evidence>
<name>A0AAN8H0U2_9TELE</name>
<reference evidence="3 4" key="1">
    <citation type="journal article" date="2023" name="Mol. Biol. Evol.">
        <title>Genomics of Secondarily Temperate Adaptation in the Only Non-Antarctic Icefish.</title>
        <authorList>
            <person name="Rivera-Colon A.G."/>
            <person name="Rayamajhi N."/>
            <person name="Minhas B.F."/>
            <person name="Madrigal G."/>
            <person name="Bilyk K.T."/>
            <person name="Yoon V."/>
            <person name="Hune M."/>
            <person name="Gregory S."/>
            <person name="Cheng C.H.C."/>
            <person name="Catchen J.M."/>
        </authorList>
    </citation>
    <scope>NUCLEOTIDE SEQUENCE [LARGE SCALE GENOMIC DNA]</scope>
    <source>
        <strain evidence="3">JC2023a</strain>
    </source>
</reference>
<protein>
    <submittedName>
        <fullName evidence="3">Uncharacterized protein</fullName>
    </submittedName>
</protein>
<dbReference type="EMBL" id="JAULUE010002054">
    <property type="protein sequence ID" value="KAK5895224.1"/>
    <property type="molecule type" value="Genomic_DNA"/>
</dbReference>
<feature type="transmembrane region" description="Helical" evidence="2">
    <location>
        <begin position="24"/>
        <end position="42"/>
    </location>
</feature>
<dbReference type="Proteomes" id="UP001335648">
    <property type="component" value="Unassembled WGS sequence"/>
</dbReference>
<keyword evidence="4" id="KW-1185">Reference proteome</keyword>
<proteinExistence type="predicted"/>
<feature type="region of interest" description="Disordered" evidence="1">
    <location>
        <begin position="51"/>
        <end position="70"/>
    </location>
</feature>
<keyword evidence="2" id="KW-0812">Transmembrane</keyword>
<organism evidence="3 4">
    <name type="scientific">Champsocephalus esox</name>
    <name type="common">pike icefish</name>
    <dbReference type="NCBI Taxonomy" id="159716"/>
    <lineage>
        <taxon>Eukaryota</taxon>
        <taxon>Metazoa</taxon>
        <taxon>Chordata</taxon>
        <taxon>Craniata</taxon>
        <taxon>Vertebrata</taxon>
        <taxon>Euteleostomi</taxon>
        <taxon>Actinopterygii</taxon>
        <taxon>Neopterygii</taxon>
        <taxon>Teleostei</taxon>
        <taxon>Neoteleostei</taxon>
        <taxon>Acanthomorphata</taxon>
        <taxon>Eupercaria</taxon>
        <taxon>Perciformes</taxon>
        <taxon>Notothenioidei</taxon>
        <taxon>Channichthyidae</taxon>
        <taxon>Champsocephalus</taxon>
    </lineage>
</organism>
<evidence type="ECO:0000313" key="3">
    <source>
        <dbReference type="EMBL" id="KAK5895224.1"/>
    </source>
</evidence>
<keyword evidence="2" id="KW-0472">Membrane</keyword>
<comment type="caution">
    <text evidence="3">The sequence shown here is derived from an EMBL/GenBank/DDBJ whole genome shotgun (WGS) entry which is preliminary data.</text>
</comment>
<sequence length="119" mass="13410">MLRPLLLKLQSTLKQLKVWSCMCFWLWSSLVIVSSLSVLVFCRKRICKDKEPHVETQCASEPEAEDDPSQHAYSEIAFVNVGSSHSGFHGDAERVIYSVPRVEASSDEPPLYSTVNNPQ</sequence>
<evidence type="ECO:0000313" key="4">
    <source>
        <dbReference type="Proteomes" id="UP001335648"/>
    </source>
</evidence>
<keyword evidence="2" id="KW-1133">Transmembrane helix</keyword>
<gene>
    <name evidence="3" type="ORF">CesoFtcFv8_011837</name>
</gene>